<keyword evidence="2" id="KW-1185">Reference proteome</keyword>
<accession>A0A318S9K0</accession>
<gene>
    <name evidence="1" type="ORF">DES52_102257</name>
</gene>
<evidence type="ECO:0000313" key="2">
    <source>
        <dbReference type="Proteomes" id="UP000248326"/>
    </source>
</evidence>
<dbReference type="EMBL" id="QJSX01000002">
    <property type="protein sequence ID" value="PYE55891.1"/>
    <property type="molecule type" value="Genomic_DNA"/>
</dbReference>
<dbReference type="Proteomes" id="UP000248326">
    <property type="component" value="Unassembled WGS sequence"/>
</dbReference>
<comment type="caution">
    <text evidence="1">The sequence shown here is derived from an EMBL/GenBank/DDBJ whole genome shotgun (WGS) entry which is preliminary data.</text>
</comment>
<sequence length="84" mass="9269">MTSNGRTDYLVIESVEGDIAEVELASGLRTELPAAWLGEDIDAGMGFRVEAGAGALRFVADERAARFVRERNKQTLLDFHDEIE</sequence>
<dbReference type="AlphaFoldDB" id="A0A318S9K0"/>
<reference evidence="1 2" key="1">
    <citation type="submission" date="2018-06" db="EMBL/GenBank/DDBJ databases">
        <title>Genomic Encyclopedia of Type Strains, Phase IV (KMG-IV): sequencing the most valuable type-strain genomes for metagenomic binning, comparative biology and taxonomic classification.</title>
        <authorList>
            <person name="Goeker M."/>
        </authorList>
    </citation>
    <scope>NUCLEOTIDE SEQUENCE [LARGE SCALE GENOMIC DNA]</scope>
    <source>
        <strain evidence="1 2">DSM 18048</strain>
    </source>
</reference>
<name>A0A318S9K0_9DEIO</name>
<dbReference type="OrthoDB" id="71750at2"/>
<proteinExistence type="predicted"/>
<organism evidence="1 2">
    <name type="scientific">Deinococcus yavapaiensis KR-236</name>
    <dbReference type="NCBI Taxonomy" id="694435"/>
    <lineage>
        <taxon>Bacteria</taxon>
        <taxon>Thermotogati</taxon>
        <taxon>Deinococcota</taxon>
        <taxon>Deinococci</taxon>
        <taxon>Deinococcales</taxon>
        <taxon>Deinococcaceae</taxon>
        <taxon>Deinococcus</taxon>
    </lineage>
</organism>
<evidence type="ECO:0000313" key="1">
    <source>
        <dbReference type="EMBL" id="PYE55891.1"/>
    </source>
</evidence>
<protein>
    <recommendedName>
        <fullName evidence="3">DUF3006 family protein</fullName>
    </recommendedName>
</protein>
<evidence type="ECO:0008006" key="3">
    <source>
        <dbReference type="Google" id="ProtNLM"/>
    </source>
</evidence>
<dbReference type="RefSeq" id="WP_110885423.1">
    <property type="nucleotide sequence ID" value="NZ_QJSX01000002.1"/>
</dbReference>